<dbReference type="GO" id="GO:0016746">
    <property type="term" value="F:acyltransferase activity"/>
    <property type="evidence" value="ECO:0007669"/>
    <property type="project" value="UniProtKB-KW"/>
</dbReference>
<keyword evidence="2" id="KW-0808">Transferase</keyword>
<keyword evidence="1" id="KW-0645">Protease</keyword>
<protein>
    <submittedName>
        <fullName evidence="10">Gamma-glutamyltranspeptidase 1</fullName>
    </submittedName>
</protein>
<keyword evidence="8" id="KW-0472">Membrane</keyword>
<evidence type="ECO:0000313" key="10">
    <source>
        <dbReference type="WBParaSite" id="Pan_g1900.t1"/>
    </source>
</evidence>
<dbReference type="PRINTS" id="PR01210">
    <property type="entry name" value="GGTRANSPTASE"/>
</dbReference>
<feature type="binding site" evidence="7">
    <location>
        <position position="517"/>
    </location>
    <ligand>
        <name>L-glutamate</name>
        <dbReference type="ChEBI" id="CHEBI:29985"/>
    </ligand>
</feature>
<evidence type="ECO:0000256" key="5">
    <source>
        <dbReference type="ARBA" id="ARBA00023315"/>
    </source>
</evidence>
<accession>A0A7E4VBZ7</accession>
<feature type="binding site" evidence="7">
    <location>
        <position position="569"/>
    </location>
    <ligand>
        <name>L-glutamate</name>
        <dbReference type="ChEBI" id="CHEBI:29985"/>
    </ligand>
</feature>
<organism evidence="9 10">
    <name type="scientific">Panagrellus redivivus</name>
    <name type="common">Microworm</name>
    <dbReference type="NCBI Taxonomy" id="6233"/>
    <lineage>
        <taxon>Eukaryota</taxon>
        <taxon>Metazoa</taxon>
        <taxon>Ecdysozoa</taxon>
        <taxon>Nematoda</taxon>
        <taxon>Chromadorea</taxon>
        <taxon>Rhabditida</taxon>
        <taxon>Tylenchina</taxon>
        <taxon>Panagrolaimomorpha</taxon>
        <taxon>Panagrolaimoidea</taxon>
        <taxon>Panagrolaimidae</taxon>
        <taxon>Panagrellus</taxon>
    </lineage>
</organism>
<evidence type="ECO:0000256" key="6">
    <source>
        <dbReference type="PIRSR" id="PIRSR600101-1"/>
    </source>
</evidence>
<dbReference type="Gene3D" id="3.60.20.40">
    <property type="match status" value="1"/>
</dbReference>
<keyword evidence="5" id="KW-0012">Acyltransferase</keyword>
<dbReference type="GO" id="GO:0006508">
    <property type="term" value="P:proteolysis"/>
    <property type="evidence" value="ECO:0007669"/>
    <property type="project" value="UniProtKB-KW"/>
</dbReference>
<evidence type="ECO:0000256" key="1">
    <source>
        <dbReference type="ARBA" id="ARBA00022670"/>
    </source>
</evidence>
<dbReference type="PANTHER" id="PTHR11686:SF17">
    <property type="entry name" value="GAMMA-GLUTAMYLTRANSPEPTIDASE 1"/>
    <property type="match status" value="1"/>
</dbReference>
<dbReference type="AlphaFoldDB" id="A0A7E4VBZ7"/>
<keyword evidence="3" id="KW-0378">Hydrolase</keyword>
<reference evidence="10" key="2">
    <citation type="submission" date="2020-10" db="UniProtKB">
        <authorList>
            <consortium name="WormBaseParasite"/>
        </authorList>
    </citation>
    <scope>IDENTIFICATION</scope>
</reference>
<dbReference type="GO" id="GO:0005886">
    <property type="term" value="C:plasma membrane"/>
    <property type="evidence" value="ECO:0007669"/>
    <property type="project" value="TreeGrafter"/>
</dbReference>
<feature type="active site" description="Nucleophile" evidence="6">
    <location>
        <position position="475"/>
    </location>
</feature>
<evidence type="ECO:0000256" key="4">
    <source>
        <dbReference type="ARBA" id="ARBA00023180"/>
    </source>
</evidence>
<feature type="transmembrane region" description="Helical" evidence="8">
    <location>
        <begin position="63"/>
        <end position="87"/>
    </location>
</feature>
<dbReference type="InterPro" id="IPR029055">
    <property type="entry name" value="Ntn_hydrolases_N"/>
</dbReference>
<evidence type="ECO:0000256" key="3">
    <source>
        <dbReference type="ARBA" id="ARBA00022801"/>
    </source>
</evidence>
<feature type="binding site" evidence="7">
    <location>
        <begin position="493"/>
        <end position="495"/>
    </location>
    <ligand>
        <name>L-glutamate</name>
        <dbReference type="ChEBI" id="CHEBI:29985"/>
    </ligand>
</feature>
<dbReference type="Gene3D" id="1.10.246.130">
    <property type="match status" value="1"/>
</dbReference>
<feature type="binding site" evidence="7">
    <location>
        <position position="188"/>
    </location>
    <ligand>
        <name>L-glutamate</name>
        <dbReference type="ChEBI" id="CHEBI:29985"/>
    </ligand>
</feature>
<evidence type="ECO:0000256" key="8">
    <source>
        <dbReference type="SAM" id="Phobius"/>
    </source>
</evidence>
<feature type="binding site" evidence="7">
    <location>
        <begin position="545"/>
        <end position="546"/>
    </location>
    <ligand>
        <name>L-glutamate</name>
        <dbReference type="ChEBI" id="CHEBI:29985"/>
    </ligand>
</feature>
<evidence type="ECO:0000313" key="9">
    <source>
        <dbReference type="Proteomes" id="UP000492821"/>
    </source>
</evidence>
<keyword evidence="8" id="KW-0812">Transmembrane</keyword>
<keyword evidence="9" id="KW-1185">Reference proteome</keyword>
<sequence length="668" mass="73806">MDCRHAKGENGQFFGSERRLDYDRMDAPRQKVVPRILEEGYIVAASPRSSVHDRRGDNEFPRLIINVIVGVVVMLFALTVLAIYVLVPAVDPRPVLSTWGNRTTRYDWPPPSDSLLGKFRKAAITCDHGLCSEIGRDIMIKGGNAIDASIASLFCLGVTNPQSSGIGGGFIMTMYNRTTASCLVIDARETAPNAATRDMFHNDSAASKYGWRAIATPGEIAGYWLAFNNHGSGNVTWKDLVTPSVELARNGVPVSEYLANVLKVKEHQFLTTPSMKEWIDPSTGSVFEHGDIVKRATLAKTLEIIGDSEDPVELFYKGEFADIIVDEFAKHGAIITKADLEAYKPQVYETPLISDPFFEDLVMCGPPPPSSFAVAQSIVQLGTQEHCNHTYEDKPWDQVYNDPLYYHFFIETQKFAYAQRTLLGDAAFVPEAWDLAENMTTSNYTDWIYGRRRMVAQPTEYYGGDGSAHPEDHGTSHVSTIDALGNGVSVTSTVNRWFGASVQSPSLGIVWNDEMDDFSTPGLSNGFGFAPSESNFIEPGKRPMSSMSPMVIYHQDSGDLKMVIGASGGSKIISAVAKPIVRVLCFNETIKEAIDAPSLHNQFTPDITQYEPNIPAELIRDLEEHYGQKFKPSTGFEGITQGIVVDDDGFIWANGDYRRKTNMHPEGF</sequence>
<dbReference type="PANTHER" id="PTHR11686">
    <property type="entry name" value="GAMMA GLUTAMYL TRANSPEPTIDASE"/>
    <property type="match status" value="1"/>
</dbReference>
<dbReference type="Proteomes" id="UP000492821">
    <property type="component" value="Unassembled WGS sequence"/>
</dbReference>
<dbReference type="InterPro" id="IPR000101">
    <property type="entry name" value="GGT_peptidase"/>
</dbReference>
<keyword evidence="8" id="KW-1133">Transmembrane helix</keyword>
<dbReference type="GO" id="GO:0006751">
    <property type="term" value="P:glutathione catabolic process"/>
    <property type="evidence" value="ECO:0007669"/>
    <property type="project" value="InterPro"/>
</dbReference>
<dbReference type="Pfam" id="PF01019">
    <property type="entry name" value="G_glu_transpept"/>
    <property type="match status" value="1"/>
</dbReference>
<proteinExistence type="predicted"/>
<dbReference type="FunFam" id="1.10.246.130:FF:000005">
    <property type="entry name" value="Gamma-glutamyltranspeptidase 1, putative"/>
    <property type="match status" value="1"/>
</dbReference>
<keyword evidence="4" id="KW-0325">Glycoprotein</keyword>
<dbReference type="FunFam" id="3.60.20.40:FF:000006">
    <property type="entry name" value="Protein CBG05566"/>
    <property type="match status" value="1"/>
</dbReference>
<dbReference type="GO" id="GO:0036374">
    <property type="term" value="F:glutathione hydrolase activity"/>
    <property type="evidence" value="ECO:0007669"/>
    <property type="project" value="InterPro"/>
</dbReference>
<evidence type="ECO:0000256" key="7">
    <source>
        <dbReference type="PIRSR" id="PIRSR600101-2"/>
    </source>
</evidence>
<dbReference type="WBParaSite" id="Pan_g1900.t1">
    <property type="protein sequence ID" value="Pan_g1900.t1"/>
    <property type="gene ID" value="Pan_g1900"/>
</dbReference>
<dbReference type="SUPFAM" id="SSF56235">
    <property type="entry name" value="N-terminal nucleophile aminohydrolases (Ntn hydrolases)"/>
    <property type="match status" value="1"/>
</dbReference>
<reference evidence="9" key="1">
    <citation type="journal article" date="2013" name="Genetics">
        <title>The draft genome and transcriptome of Panagrellus redivivus are shaped by the harsh demands of a free-living lifestyle.</title>
        <authorList>
            <person name="Srinivasan J."/>
            <person name="Dillman A.R."/>
            <person name="Macchietto M.G."/>
            <person name="Heikkinen L."/>
            <person name="Lakso M."/>
            <person name="Fracchia K.M."/>
            <person name="Antoshechkin I."/>
            <person name="Mortazavi A."/>
            <person name="Wong G."/>
            <person name="Sternberg P.W."/>
        </authorList>
    </citation>
    <scope>NUCLEOTIDE SEQUENCE [LARGE SCALE GENOMIC DNA]</scope>
    <source>
        <strain evidence="9">MT8872</strain>
    </source>
</reference>
<evidence type="ECO:0000256" key="2">
    <source>
        <dbReference type="ARBA" id="ARBA00022679"/>
    </source>
</evidence>
<name>A0A7E4VBZ7_PANRE</name>
<dbReference type="InterPro" id="IPR043137">
    <property type="entry name" value="GGT_ssub_C"/>
</dbReference>
<dbReference type="InterPro" id="IPR043138">
    <property type="entry name" value="GGT_lsub"/>
</dbReference>